<comment type="subcellular location">
    <subcellularLocation>
        <location evidence="1">Membrane</location>
        <topology evidence="1">Multi-pass membrane protein</topology>
    </subcellularLocation>
</comment>
<feature type="transmembrane region" description="Helical" evidence="5">
    <location>
        <begin position="154"/>
        <end position="174"/>
    </location>
</feature>
<keyword evidence="3 5" id="KW-1133">Transmembrane helix</keyword>
<dbReference type="OrthoDB" id="3936150at2759"/>
<evidence type="ECO:0000256" key="4">
    <source>
        <dbReference type="ARBA" id="ARBA00023136"/>
    </source>
</evidence>
<evidence type="ECO:0000256" key="2">
    <source>
        <dbReference type="ARBA" id="ARBA00022692"/>
    </source>
</evidence>
<dbReference type="Gene3D" id="1.20.1250.20">
    <property type="entry name" value="MFS general substrate transporter like domains"/>
    <property type="match status" value="1"/>
</dbReference>
<name>A0A0N5CSQ0_THECL</name>
<evidence type="ECO:0000256" key="1">
    <source>
        <dbReference type="ARBA" id="ARBA00004141"/>
    </source>
</evidence>
<keyword evidence="4 5" id="KW-0472">Membrane</keyword>
<accession>A0A0N5CSQ0</accession>
<evidence type="ECO:0000256" key="3">
    <source>
        <dbReference type="ARBA" id="ARBA00022989"/>
    </source>
</evidence>
<dbReference type="STRING" id="103827.A0A0N5CSQ0"/>
<gene>
    <name evidence="7" type="ORF">TCLT_LOCUS3251</name>
</gene>
<feature type="transmembrane region" description="Helical" evidence="5">
    <location>
        <begin position="67"/>
        <end position="85"/>
    </location>
</feature>
<dbReference type="Proteomes" id="UP000276776">
    <property type="component" value="Unassembled WGS sequence"/>
</dbReference>
<evidence type="ECO:0000259" key="6">
    <source>
        <dbReference type="PROSITE" id="PS50850"/>
    </source>
</evidence>
<feature type="transmembrane region" description="Helical" evidence="5">
    <location>
        <begin position="97"/>
        <end position="116"/>
    </location>
</feature>
<keyword evidence="2 5" id="KW-0812">Transmembrane</keyword>
<dbReference type="AlphaFoldDB" id="A0A0N5CSQ0"/>
<dbReference type="GO" id="GO:0016020">
    <property type="term" value="C:membrane"/>
    <property type="evidence" value="ECO:0007669"/>
    <property type="project" value="UniProtKB-SubCell"/>
</dbReference>
<dbReference type="GO" id="GO:0022857">
    <property type="term" value="F:transmembrane transporter activity"/>
    <property type="evidence" value="ECO:0007669"/>
    <property type="project" value="InterPro"/>
</dbReference>
<sequence length="259" mass="29536">MLYMNCAAARIEGCDGHHFTDMTPKEACLEYYTRLNSSEGCTNPMLSADFKSVGYEFQYFCDSANKVKLSISLQMIGIMFGAMTFGQLSDTFGRKAILMFGTIGLIVSGLASTFVSDLVTFTIARFFVMFFTGGKHSVSYVFMMENLPAKHRMWMVTVITYSPNYIVFTALAYLTGEWRLLSRVVALITFLPGILLLFAYESPRWLVQKGKIDEARKAVVGMGKWDNKNTPERLQELDALLDKERERLRERISHWCIQF</sequence>
<dbReference type="SUPFAM" id="SSF103473">
    <property type="entry name" value="MFS general substrate transporter"/>
    <property type="match status" value="1"/>
</dbReference>
<reference evidence="7 8" key="2">
    <citation type="submission" date="2018-11" db="EMBL/GenBank/DDBJ databases">
        <authorList>
            <consortium name="Pathogen Informatics"/>
        </authorList>
    </citation>
    <scope>NUCLEOTIDE SEQUENCE [LARGE SCALE GENOMIC DNA]</scope>
</reference>
<feature type="transmembrane region" description="Helical" evidence="5">
    <location>
        <begin position="122"/>
        <end position="142"/>
    </location>
</feature>
<evidence type="ECO:0000313" key="8">
    <source>
        <dbReference type="Proteomes" id="UP000276776"/>
    </source>
</evidence>
<dbReference type="EMBL" id="UYYF01001186">
    <property type="protein sequence ID" value="VDM99627.1"/>
    <property type="molecule type" value="Genomic_DNA"/>
</dbReference>
<evidence type="ECO:0000313" key="9">
    <source>
        <dbReference type="WBParaSite" id="TCLT_0000325601-mRNA-1"/>
    </source>
</evidence>
<dbReference type="PROSITE" id="PS50850">
    <property type="entry name" value="MFS"/>
    <property type="match status" value="1"/>
</dbReference>
<dbReference type="Pfam" id="PF00083">
    <property type="entry name" value="Sugar_tr"/>
    <property type="match status" value="1"/>
</dbReference>
<evidence type="ECO:0000313" key="7">
    <source>
        <dbReference type="EMBL" id="VDM99627.1"/>
    </source>
</evidence>
<organism evidence="9">
    <name type="scientific">Thelazia callipaeda</name>
    <name type="common">Oriental eyeworm</name>
    <name type="synonym">Parasitic nematode</name>
    <dbReference type="NCBI Taxonomy" id="103827"/>
    <lineage>
        <taxon>Eukaryota</taxon>
        <taxon>Metazoa</taxon>
        <taxon>Ecdysozoa</taxon>
        <taxon>Nematoda</taxon>
        <taxon>Chromadorea</taxon>
        <taxon>Rhabditida</taxon>
        <taxon>Spirurina</taxon>
        <taxon>Spiruromorpha</taxon>
        <taxon>Thelazioidea</taxon>
        <taxon>Thelaziidae</taxon>
        <taxon>Thelazia</taxon>
    </lineage>
</organism>
<evidence type="ECO:0000256" key="5">
    <source>
        <dbReference type="SAM" id="Phobius"/>
    </source>
</evidence>
<dbReference type="InterPro" id="IPR005828">
    <property type="entry name" value="MFS_sugar_transport-like"/>
</dbReference>
<proteinExistence type="predicted"/>
<dbReference type="OMA" id="ETTIAME"/>
<protein>
    <submittedName>
        <fullName evidence="9">MFS domain-containing protein</fullName>
    </submittedName>
</protein>
<dbReference type="PANTHER" id="PTHR24064">
    <property type="entry name" value="SOLUTE CARRIER FAMILY 22 MEMBER"/>
    <property type="match status" value="1"/>
</dbReference>
<feature type="domain" description="Major facilitator superfamily (MFS) profile" evidence="6">
    <location>
        <begin position="1"/>
        <end position="259"/>
    </location>
</feature>
<dbReference type="InterPro" id="IPR020846">
    <property type="entry name" value="MFS_dom"/>
</dbReference>
<dbReference type="InterPro" id="IPR036259">
    <property type="entry name" value="MFS_trans_sf"/>
</dbReference>
<reference evidence="9" key="1">
    <citation type="submission" date="2017-02" db="UniProtKB">
        <authorList>
            <consortium name="WormBaseParasite"/>
        </authorList>
    </citation>
    <scope>IDENTIFICATION</scope>
</reference>
<dbReference type="WBParaSite" id="TCLT_0000325601-mRNA-1">
    <property type="protein sequence ID" value="TCLT_0000325601-mRNA-1"/>
    <property type="gene ID" value="TCLT_0000325601"/>
</dbReference>
<feature type="transmembrane region" description="Helical" evidence="5">
    <location>
        <begin position="180"/>
        <end position="200"/>
    </location>
</feature>
<keyword evidence="8" id="KW-1185">Reference proteome</keyword>